<evidence type="ECO:0000256" key="1">
    <source>
        <dbReference type="SAM" id="SignalP"/>
    </source>
</evidence>
<dbReference type="Proteomes" id="UP000630660">
    <property type="component" value="Unassembled WGS sequence"/>
</dbReference>
<reference evidence="2" key="1">
    <citation type="submission" date="2019-11" db="EMBL/GenBank/DDBJ databases">
        <title>Microbial mats filling the niche in hypersaline microbial mats.</title>
        <authorList>
            <person name="Wong H.L."/>
            <person name="Macleod F.I."/>
            <person name="White R.A. III"/>
            <person name="Burns B.P."/>
        </authorList>
    </citation>
    <scope>NUCLEOTIDE SEQUENCE</scope>
    <source>
        <strain evidence="2">Bin_327</strain>
    </source>
</reference>
<gene>
    <name evidence="2" type="ORF">GF359_10575</name>
</gene>
<name>A0A9D5KDR2_UNCW3</name>
<dbReference type="AlphaFoldDB" id="A0A9D5KDR2"/>
<feature type="signal peptide" evidence="1">
    <location>
        <begin position="1"/>
        <end position="23"/>
    </location>
</feature>
<protein>
    <recommendedName>
        <fullName evidence="4">DUF3575 domain-containing protein</fullName>
    </recommendedName>
</protein>
<sequence>MLYVNKIATAIIIILSMTSLANAEQGFGMQADMIGQGLSWRLLGPRGAGIELVARGNVNPGSEELEYYARGELRLLKFFNPEGKGRIYIGIGTGYFRSHETNYYYGPDSTSLDTDWGISSAVILGLDLVLLQLDDGSGITVLPELQIGYYSFDYRTEPWIGPGAGIGIRYIW</sequence>
<evidence type="ECO:0000313" key="3">
    <source>
        <dbReference type="Proteomes" id="UP000630660"/>
    </source>
</evidence>
<accession>A0A9D5KDR2</accession>
<keyword evidence="1" id="KW-0732">Signal</keyword>
<feature type="chain" id="PRO_5038714774" description="DUF3575 domain-containing protein" evidence="1">
    <location>
        <begin position="24"/>
        <end position="172"/>
    </location>
</feature>
<evidence type="ECO:0000313" key="2">
    <source>
        <dbReference type="EMBL" id="MBD3365646.1"/>
    </source>
</evidence>
<organism evidence="2 3">
    <name type="scientific">candidate division WOR-3 bacterium</name>
    <dbReference type="NCBI Taxonomy" id="2052148"/>
    <lineage>
        <taxon>Bacteria</taxon>
        <taxon>Bacteria division WOR-3</taxon>
    </lineage>
</organism>
<dbReference type="EMBL" id="WJKJ01000347">
    <property type="protein sequence ID" value="MBD3365646.1"/>
    <property type="molecule type" value="Genomic_DNA"/>
</dbReference>
<proteinExistence type="predicted"/>
<comment type="caution">
    <text evidence="2">The sequence shown here is derived from an EMBL/GenBank/DDBJ whole genome shotgun (WGS) entry which is preliminary data.</text>
</comment>
<evidence type="ECO:0008006" key="4">
    <source>
        <dbReference type="Google" id="ProtNLM"/>
    </source>
</evidence>